<sequence>MTFFEPSPLLLALIFVRTFVYLEVLALLALARGLIARGPARLAALLALLLALAGLALTFAPALNLNQGPVFAMASQAMTQGQGLPALLLASAPLLVSAMLPGRRAAWIDALHVILIGGLLGLWAATRWL</sequence>
<proteinExistence type="predicted"/>
<keyword evidence="3" id="KW-1185">Reference proteome</keyword>
<accession>A0A1G8JF23</accession>
<feature type="transmembrane region" description="Helical" evidence="1">
    <location>
        <begin position="6"/>
        <end position="30"/>
    </location>
</feature>
<feature type="transmembrane region" description="Helical" evidence="1">
    <location>
        <begin position="42"/>
        <end position="63"/>
    </location>
</feature>
<keyword evidence="1" id="KW-0472">Membrane</keyword>
<dbReference type="EMBL" id="FNEJ01000003">
    <property type="protein sequence ID" value="SDI29884.1"/>
    <property type="molecule type" value="Genomic_DNA"/>
</dbReference>
<evidence type="ECO:0000313" key="2">
    <source>
        <dbReference type="EMBL" id="SDI29884.1"/>
    </source>
</evidence>
<gene>
    <name evidence="2" type="ORF">SAMN04487993_100332</name>
</gene>
<evidence type="ECO:0000313" key="3">
    <source>
        <dbReference type="Proteomes" id="UP000199093"/>
    </source>
</evidence>
<dbReference type="RefSeq" id="WP_089844176.1">
    <property type="nucleotide sequence ID" value="NZ_FNEJ01000003.1"/>
</dbReference>
<dbReference type="STRING" id="555512.SAMN04487993_100332"/>
<dbReference type="Proteomes" id="UP000199093">
    <property type="component" value="Unassembled WGS sequence"/>
</dbReference>
<feature type="transmembrane region" description="Helical" evidence="1">
    <location>
        <begin position="83"/>
        <end position="100"/>
    </location>
</feature>
<feature type="transmembrane region" description="Helical" evidence="1">
    <location>
        <begin position="107"/>
        <end position="126"/>
    </location>
</feature>
<organism evidence="2 3">
    <name type="scientific">Salipiger marinus</name>
    <dbReference type="NCBI Taxonomy" id="555512"/>
    <lineage>
        <taxon>Bacteria</taxon>
        <taxon>Pseudomonadati</taxon>
        <taxon>Pseudomonadota</taxon>
        <taxon>Alphaproteobacteria</taxon>
        <taxon>Rhodobacterales</taxon>
        <taxon>Roseobacteraceae</taxon>
        <taxon>Salipiger</taxon>
    </lineage>
</organism>
<reference evidence="2 3" key="1">
    <citation type="submission" date="2016-10" db="EMBL/GenBank/DDBJ databases">
        <authorList>
            <person name="de Groot N.N."/>
        </authorList>
    </citation>
    <scope>NUCLEOTIDE SEQUENCE [LARGE SCALE GENOMIC DNA]</scope>
    <source>
        <strain evidence="2 3">DSM 26424</strain>
    </source>
</reference>
<name>A0A1G8JF23_9RHOB</name>
<dbReference type="AlphaFoldDB" id="A0A1G8JF23"/>
<evidence type="ECO:0000256" key="1">
    <source>
        <dbReference type="SAM" id="Phobius"/>
    </source>
</evidence>
<protein>
    <submittedName>
        <fullName evidence="2">Uncharacterized protein</fullName>
    </submittedName>
</protein>
<keyword evidence="1" id="KW-0812">Transmembrane</keyword>
<keyword evidence="1" id="KW-1133">Transmembrane helix</keyword>